<dbReference type="InterPro" id="IPR045177">
    <property type="entry name" value="FDM1-5/IDN2"/>
</dbReference>
<organism evidence="7 9">
    <name type="scientific">Phoenix dactylifera</name>
    <name type="common">Date palm</name>
    <dbReference type="NCBI Taxonomy" id="42345"/>
    <lineage>
        <taxon>Eukaryota</taxon>
        <taxon>Viridiplantae</taxon>
        <taxon>Streptophyta</taxon>
        <taxon>Embryophyta</taxon>
        <taxon>Tracheophyta</taxon>
        <taxon>Spermatophyta</taxon>
        <taxon>Magnoliopsida</taxon>
        <taxon>Liliopsida</taxon>
        <taxon>Arecaceae</taxon>
        <taxon>Coryphoideae</taxon>
        <taxon>Phoeniceae</taxon>
        <taxon>Phoenix</taxon>
    </lineage>
</organism>
<protein>
    <submittedName>
        <fullName evidence="8 9">Factor of DNA methylation 1</fullName>
    </submittedName>
</protein>
<proteinExistence type="predicted"/>
<dbReference type="PANTHER" id="PTHR21596">
    <property type="entry name" value="RIBONUCLEASE P SUBUNIT P38"/>
    <property type="match status" value="1"/>
</dbReference>
<dbReference type="InterPro" id="IPR038588">
    <property type="entry name" value="XS_domain_sf"/>
</dbReference>
<sequence length="625" mass="72448">MSTSSEEASEISDSELDEYEEDYYIVLKTGNHRVKNPDGTFRCPFCAGKKKQEYLYKDLLQHATGVGASNSRRAKEKATHRAFARFLKTDLADAAGSSQLSPVEQEQHAPKPCDDELFVWPWMGLLINVPVEEGGFKLGEKISDFNPVDVIPLGEGICQSERGAAVVRFNKDWSGFKDAMAFENHFKANHRGKKDWNESVGDGSGMFYGWIARDDDYNSKDIVGHHLQRHGELRTISDVAKEESKETGKIVAILANQIEVKNKYLQDLEFRYNVTALSLNRIMEEKDKLHQAYNEEMRNMQRMARENAHRIFEENQKLRSELDMKRKELDLRCKELDKLEVQNDSEKKKLDNEKQKTALENSSLELASIEQKKADEDVLRLVEDQKREKEAALAKILQLEKQLDQKQKLQLEIEQLKGTLRVMEHLKGEDDTDMEKKMEELTEKLEEERSILESLNATLISKERKSNDELQEARKELIMGLDDLLSARALIGIKRMGELDEKPFQNACRKRYKAEDADTKAAELCSSWQEELKIPSWHPYKIVNDDEGAREIIDEDDEKLKNLWIELGDDVYNAVKIALMEINDYNPSGRYVIPELWNFKEGRKATMKEVIQYIFKQWKNNKRKR</sequence>
<dbReference type="Proteomes" id="UP000228380">
    <property type="component" value="Chromosome 3"/>
</dbReference>
<dbReference type="RefSeq" id="XP_008784593.2">
    <property type="nucleotide sequence ID" value="XM_008786371.3"/>
</dbReference>
<dbReference type="Pfam" id="PF03469">
    <property type="entry name" value="XH"/>
    <property type="match status" value="1"/>
</dbReference>
<dbReference type="KEGG" id="pda:103703501"/>
<dbReference type="OrthoDB" id="1892195at2759"/>
<dbReference type="InterPro" id="IPR005379">
    <property type="entry name" value="FDM1-5/IDN2_XH"/>
</dbReference>
<evidence type="ECO:0000259" key="4">
    <source>
        <dbReference type="Pfam" id="PF03468"/>
    </source>
</evidence>
<evidence type="ECO:0000256" key="1">
    <source>
        <dbReference type="ARBA" id="ARBA00023054"/>
    </source>
</evidence>
<reference evidence="7" key="1">
    <citation type="journal article" date="2019" name="Nat. Commun.">
        <title>Genome-wide association mapping of date palm fruit traits.</title>
        <authorList>
            <person name="Hazzouri K.M."/>
            <person name="Gros-Balthazard M."/>
            <person name="Flowers J.M."/>
            <person name="Copetti D."/>
            <person name="Lemansour A."/>
            <person name="Lebrun M."/>
            <person name="Masmoudi K."/>
            <person name="Ferrand S."/>
            <person name="Dhar M.I."/>
            <person name="Fresquez Z.A."/>
            <person name="Rosas U."/>
            <person name="Zhang J."/>
            <person name="Talag J."/>
            <person name="Lee S."/>
            <person name="Kudrna D."/>
            <person name="Powell R.F."/>
            <person name="Leitch I.J."/>
            <person name="Krueger R.R."/>
            <person name="Wing R.A."/>
            <person name="Amiri K.M.A."/>
            <person name="Purugganan M.D."/>
        </authorList>
    </citation>
    <scope>NUCLEOTIDE SEQUENCE [LARGE SCALE GENOMIC DNA]</scope>
    <source>
        <strain evidence="7">cv. Khalas</strain>
    </source>
</reference>
<keyword evidence="1 3" id="KW-0175">Coiled coil</keyword>
<evidence type="ECO:0000259" key="5">
    <source>
        <dbReference type="Pfam" id="PF03469"/>
    </source>
</evidence>
<feature type="domain" description="Zinc finger-XS" evidence="6">
    <location>
        <begin position="43"/>
        <end position="84"/>
    </location>
</feature>
<dbReference type="Pfam" id="PF03468">
    <property type="entry name" value="XS"/>
    <property type="match status" value="1"/>
</dbReference>
<dbReference type="Pfam" id="PF03470">
    <property type="entry name" value="zf-XS"/>
    <property type="match status" value="1"/>
</dbReference>
<accession>A0A8B7BSQ1</accession>
<dbReference type="InterPro" id="IPR005381">
    <property type="entry name" value="Znf-XS_domain"/>
</dbReference>
<evidence type="ECO:0000259" key="6">
    <source>
        <dbReference type="Pfam" id="PF03470"/>
    </source>
</evidence>
<feature type="domain" description="Factor of DNA methylation 1-5/IDN2" evidence="5">
    <location>
        <begin position="494"/>
        <end position="624"/>
    </location>
</feature>
<evidence type="ECO:0000256" key="3">
    <source>
        <dbReference type="SAM" id="Coils"/>
    </source>
</evidence>
<dbReference type="RefSeq" id="XP_008784591.2">
    <property type="nucleotide sequence ID" value="XM_008786369.4"/>
</dbReference>
<keyword evidence="2" id="KW-0943">RNA-mediated gene silencing</keyword>
<dbReference type="AlphaFoldDB" id="A0A8B7BSQ1"/>
<feature type="coiled-coil region" evidence="3">
    <location>
        <begin position="279"/>
        <end position="476"/>
    </location>
</feature>
<dbReference type="PANTHER" id="PTHR21596:SF51">
    <property type="entry name" value="OS01G0147700 PROTEIN"/>
    <property type="match status" value="1"/>
</dbReference>
<feature type="domain" description="XS" evidence="4">
    <location>
        <begin position="115"/>
        <end position="219"/>
    </location>
</feature>
<keyword evidence="7" id="KW-1185">Reference proteome</keyword>
<evidence type="ECO:0000313" key="7">
    <source>
        <dbReference type="Proteomes" id="UP000228380"/>
    </source>
</evidence>
<dbReference type="GeneID" id="103703501"/>
<dbReference type="InterPro" id="IPR005380">
    <property type="entry name" value="XS_domain"/>
</dbReference>
<name>A0A8B7BSQ1_PHODC</name>
<reference evidence="8 9" key="2">
    <citation type="submission" date="2025-04" db="UniProtKB">
        <authorList>
            <consortium name="RefSeq"/>
        </authorList>
    </citation>
    <scope>IDENTIFICATION</scope>
    <source>
        <tissue evidence="8 9">Young leaves</tissue>
    </source>
</reference>
<evidence type="ECO:0000313" key="9">
    <source>
        <dbReference type="RefSeq" id="XP_008784593.2"/>
    </source>
</evidence>
<evidence type="ECO:0000313" key="8">
    <source>
        <dbReference type="RefSeq" id="XP_008784591.2"/>
    </source>
</evidence>
<dbReference type="Gene3D" id="3.30.70.2890">
    <property type="entry name" value="XS domain"/>
    <property type="match status" value="1"/>
</dbReference>
<dbReference type="GO" id="GO:0080188">
    <property type="term" value="P:gene silencing by siRNA-directed DNA methylation"/>
    <property type="evidence" value="ECO:0007669"/>
    <property type="project" value="InterPro"/>
</dbReference>
<evidence type="ECO:0000256" key="2">
    <source>
        <dbReference type="ARBA" id="ARBA00023158"/>
    </source>
</evidence>
<gene>
    <name evidence="8 9" type="primary">LOC103703501</name>
</gene>